<dbReference type="InterPro" id="IPR013786">
    <property type="entry name" value="AcylCoA_DH/ox_N"/>
</dbReference>
<gene>
    <name evidence="8" type="ORF">FAZ95_15150</name>
</gene>
<evidence type="ECO:0000256" key="2">
    <source>
        <dbReference type="ARBA" id="ARBA00009347"/>
    </source>
</evidence>
<keyword evidence="5" id="KW-0560">Oxidoreductase</keyword>
<comment type="cofactor">
    <cofactor evidence="1">
        <name>FAD</name>
        <dbReference type="ChEBI" id="CHEBI:57692"/>
    </cofactor>
</comment>
<dbReference type="SUPFAM" id="SSF47203">
    <property type="entry name" value="Acyl-CoA dehydrogenase C-terminal domain-like"/>
    <property type="match status" value="1"/>
</dbReference>
<keyword evidence="9" id="KW-1185">Reference proteome</keyword>
<dbReference type="Pfam" id="PF00441">
    <property type="entry name" value="Acyl-CoA_dh_1"/>
    <property type="match status" value="1"/>
</dbReference>
<evidence type="ECO:0000313" key="9">
    <source>
        <dbReference type="Proteomes" id="UP000298656"/>
    </source>
</evidence>
<accession>A0A4P8IX96</accession>
<evidence type="ECO:0000313" key="8">
    <source>
        <dbReference type="EMBL" id="QCP51794.1"/>
    </source>
</evidence>
<proteinExistence type="inferred from homology"/>
<dbReference type="Proteomes" id="UP000298656">
    <property type="component" value="Chromosome 1"/>
</dbReference>
<evidence type="ECO:0000256" key="5">
    <source>
        <dbReference type="ARBA" id="ARBA00023002"/>
    </source>
</evidence>
<dbReference type="GO" id="GO:0003995">
    <property type="term" value="F:acyl-CoA dehydrogenase activity"/>
    <property type="evidence" value="ECO:0007669"/>
    <property type="project" value="TreeGrafter"/>
</dbReference>
<dbReference type="AlphaFoldDB" id="A0A4P8IX96"/>
<dbReference type="InterPro" id="IPR009100">
    <property type="entry name" value="AcylCoA_DH/oxidase_NM_dom_sf"/>
</dbReference>
<dbReference type="OrthoDB" id="8523432at2"/>
<evidence type="ECO:0000256" key="1">
    <source>
        <dbReference type="ARBA" id="ARBA00001974"/>
    </source>
</evidence>
<dbReference type="Pfam" id="PF02771">
    <property type="entry name" value="Acyl-CoA_dh_N"/>
    <property type="match status" value="1"/>
</dbReference>
<dbReference type="Gene3D" id="1.20.140.10">
    <property type="entry name" value="Butyryl-CoA Dehydrogenase, subunit A, domain 3"/>
    <property type="match status" value="1"/>
</dbReference>
<comment type="similarity">
    <text evidence="2">Belongs to the acyl-CoA dehydrogenase family.</text>
</comment>
<name>A0A4P8IX96_9BURK</name>
<dbReference type="SUPFAM" id="SSF56645">
    <property type="entry name" value="Acyl-CoA dehydrogenase NM domain-like"/>
    <property type="match status" value="1"/>
</dbReference>
<dbReference type="Gene3D" id="2.40.110.10">
    <property type="entry name" value="Butyryl-CoA Dehydrogenase, subunit A, domain 2"/>
    <property type="match status" value="1"/>
</dbReference>
<keyword evidence="4" id="KW-0274">FAD</keyword>
<dbReference type="EMBL" id="CP040077">
    <property type="protein sequence ID" value="QCP51794.1"/>
    <property type="molecule type" value="Genomic_DNA"/>
</dbReference>
<dbReference type="InterPro" id="IPR009075">
    <property type="entry name" value="AcylCo_DH/oxidase_C"/>
</dbReference>
<dbReference type="GO" id="GO:0050660">
    <property type="term" value="F:flavin adenine dinucleotide binding"/>
    <property type="evidence" value="ECO:0007669"/>
    <property type="project" value="InterPro"/>
</dbReference>
<evidence type="ECO:0000259" key="7">
    <source>
        <dbReference type="Pfam" id="PF02771"/>
    </source>
</evidence>
<protein>
    <submittedName>
        <fullName evidence="8">Acyl-CoA dehydrogenase</fullName>
    </submittedName>
</protein>
<dbReference type="Gene3D" id="1.10.540.10">
    <property type="entry name" value="Acyl-CoA dehydrogenase/oxidase, N-terminal domain"/>
    <property type="match status" value="1"/>
</dbReference>
<evidence type="ECO:0000256" key="3">
    <source>
        <dbReference type="ARBA" id="ARBA00022630"/>
    </source>
</evidence>
<dbReference type="InterPro" id="IPR037069">
    <property type="entry name" value="AcylCoA_DH/ox_N_sf"/>
</dbReference>
<dbReference type="PANTHER" id="PTHR43884:SF20">
    <property type="entry name" value="ACYL-COA DEHYDROGENASE FADE28"/>
    <property type="match status" value="1"/>
</dbReference>
<evidence type="ECO:0000256" key="4">
    <source>
        <dbReference type="ARBA" id="ARBA00022827"/>
    </source>
</evidence>
<organism evidence="8 9">
    <name type="scientific">Trinickia violacea</name>
    <dbReference type="NCBI Taxonomy" id="2571746"/>
    <lineage>
        <taxon>Bacteria</taxon>
        <taxon>Pseudomonadati</taxon>
        <taxon>Pseudomonadota</taxon>
        <taxon>Betaproteobacteria</taxon>
        <taxon>Burkholderiales</taxon>
        <taxon>Burkholderiaceae</taxon>
        <taxon>Trinickia</taxon>
    </lineage>
</organism>
<dbReference type="PANTHER" id="PTHR43884">
    <property type="entry name" value="ACYL-COA DEHYDROGENASE"/>
    <property type="match status" value="1"/>
</dbReference>
<evidence type="ECO:0000259" key="6">
    <source>
        <dbReference type="Pfam" id="PF00441"/>
    </source>
</evidence>
<keyword evidence="3" id="KW-0285">Flavoprotein</keyword>
<feature type="domain" description="Acyl-CoA dehydrogenase/oxidase C-terminal" evidence="6">
    <location>
        <begin position="225"/>
        <end position="357"/>
    </location>
</feature>
<dbReference type="InterPro" id="IPR046373">
    <property type="entry name" value="Acyl-CoA_Oxase/DH_mid-dom_sf"/>
</dbReference>
<reference evidence="8 9" key="1">
    <citation type="submission" date="2019-05" db="EMBL/GenBank/DDBJ databases">
        <title>Burkholderia sp. DHOD12, isolated from subtropical forest soil.</title>
        <authorList>
            <person name="Gao Z.-H."/>
            <person name="Qiu L.-H."/>
        </authorList>
    </citation>
    <scope>NUCLEOTIDE SEQUENCE [LARGE SCALE GENOMIC DNA]</scope>
    <source>
        <strain evidence="8 9">DHOD12</strain>
    </source>
</reference>
<dbReference type="InterPro" id="IPR036250">
    <property type="entry name" value="AcylCo_DH-like_C"/>
</dbReference>
<dbReference type="KEGG" id="tvl:FAZ95_15150"/>
<feature type="domain" description="Acyl-CoA dehydrogenase/oxidase N-terminal" evidence="7">
    <location>
        <begin position="7"/>
        <end position="104"/>
    </location>
</feature>
<sequence>MENLIELDELRDSVRRVLDDLADRQSMLRDPSAVPQLNATLWKTLTELGWLGLAVPEAHGGLGQPFTALAILYQEFGRSLLASSFASAAIGLDMLSTDGASEQAGPLIAAGIAGEAIVVAAATGIGTLDVRSSESGFVLDGSYGCVPGAGAATHLLVPIEQPEVAIALVELPQSGVTVTARPSWDITQLAFDIRFTEVAIQADSIVLRGPAAADALTRMGTHLDLALACDAVGGADRIFCETLEYMATRRQFNRAIASFQALKHRCADLKTAMEGSRALVEASCAAYSHCKGEWRTMAACSRLYAGSVYRNVTEEAVQLHGGIGFTWEHPCHLFLKRARMNEVLGGSAEQRKDRVAPVLLAAARDRTGSLLSHRRNDA</sequence>